<dbReference type="Gene3D" id="3.30.559.10">
    <property type="entry name" value="Chloramphenicol acetyltransferase-like domain"/>
    <property type="match status" value="1"/>
</dbReference>
<dbReference type="InterPro" id="IPR023213">
    <property type="entry name" value="CAT-like_dom_sf"/>
</dbReference>
<accession>A0ABR2WHS9</accession>
<dbReference type="EMBL" id="JASJQH010001590">
    <property type="protein sequence ID" value="KAK9761070.1"/>
    <property type="molecule type" value="Genomic_DNA"/>
</dbReference>
<dbReference type="CDD" id="cd19531">
    <property type="entry name" value="LCL_NRPS-like"/>
    <property type="match status" value="1"/>
</dbReference>
<dbReference type="Proteomes" id="UP001479436">
    <property type="component" value="Unassembled WGS sequence"/>
</dbReference>
<feature type="domain" description="Condensation" evidence="2">
    <location>
        <begin position="60"/>
        <end position="285"/>
    </location>
</feature>
<comment type="caution">
    <text evidence="3">The sequence shown here is derived from an EMBL/GenBank/DDBJ whole genome shotgun (WGS) entry which is preliminary data.</text>
</comment>
<feature type="region of interest" description="Disordered" evidence="1">
    <location>
        <begin position="1"/>
        <end position="29"/>
    </location>
</feature>
<dbReference type="InterPro" id="IPR001242">
    <property type="entry name" value="Condensation_dom"/>
</dbReference>
<name>A0ABR2WHS9_9FUNG</name>
<protein>
    <recommendedName>
        <fullName evidence="2">Condensation domain-containing protein</fullName>
    </recommendedName>
</protein>
<evidence type="ECO:0000256" key="1">
    <source>
        <dbReference type="SAM" id="MobiDB-lite"/>
    </source>
</evidence>
<dbReference type="PANTHER" id="PTHR45527:SF1">
    <property type="entry name" value="FATTY ACID SYNTHASE"/>
    <property type="match status" value="1"/>
</dbReference>
<keyword evidence="4" id="KW-1185">Reference proteome</keyword>
<evidence type="ECO:0000313" key="3">
    <source>
        <dbReference type="EMBL" id="KAK9761070.1"/>
    </source>
</evidence>
<proteinExistence type="predicted"/>
<reference evidence="3 4" key="1">
    <citation type="submission" date="2023-04" db="EMBL/GenBank/DDBJ databases">
        <title>Genome of Basidiobolus ranarum AG-B5.</title>
        <authorList>
            <person name="Stajich J.E."/>
            <person name="Carter-House D."/>
            <person name="Gryganskyi A."/>
        </authorList>
    </citation>
    <scope>NUCLEOTIDE SEQUENCE [LARGE SCALE GENOMIC DNA]</scope>
    <source>
        <strain evidence="3 4">AG-B5</strain>
    </source>
</reference>
<gene>
    <name evidence="3" type="ORF">K7432_014315</name>
</gene>
<dbReference type="Pfam" id="PF00668">
    <property type="entry name" value="Condensation"/>
    <property type="match status" value="1"/>
</dbReference>
<sequence>MVSASELDTAMARVPSETGSMTARYSESRGSKVQESVNLKYEAPVGAITPVSRDTALLPSYAQQRLWFHAQKEGASNIYHIPMAFRLQGTLNRDAWQRALNTVFSRHESLRSVFVTVDGQPQIQILPAQSGLSTLSHDLRGELDIDRRLHELSLIETSAPFDLEKGPLIRAQLIQIADDEHIFFLTQHHIVCDKWSIGILTRELSELYRAYHTGHPNPLVPLSLQYSDYAVWHGEWLNDDKLQEQNDFWRIALAGAPVSITLPTDRPRPSRPSFAGAQMPIHIDSRTP</sequence>
<dbReference type="Gene3D" id="3.30.559.30">
    <property type="entry name" value="Nonribosomal peptide synthetase, condensation domain"/>
    <property type="match status" value="1"/>
</dbReference>
<evidence type="ECO:0000259" key="2">
    <source>
        <dbReference type="Pfam" id="PF00668"/>
    </source>
</evidence>
<dbReference type="PANTHER" id="PTHR45527">
    <property type="entry name" value="NONRIBOSOMAL PEPTIDE SYNTHETASE"/>
    <property type="match status" value="1"/>
</dbReference>
<organism evidence="3 4">
    <name type="scientific">Basidiobolus ranarum</name>
    <dbReference type="NCBI Taxonomy" id="34480"/>
    <lineage>
        <taxon>Eukaryota</taxon>
        <taxon>Fungi</taxon>
        <taxon>Fungi incertae sedis</taxon>
        <taxon>Zoopagomycota</taxon>
        <taxon>Entomophthoromycotina</taxon>
        <taxon>Basidiobolomycetes</taxon>
        <taxon>Basidiobolales</taxon>
        <taxon>Basidiobolaceae</taxon>
        <taxon>Basidiobolus</taxon>
    </lineage>
</organism>
<feature type="region of interest" description="Disordered" evidence="1">
    <location>
        <begin position="262"/>
        <end position="288"/>
    </location>
</feature>
<dbReference type="SUPFAM" id="SSF52777">
    <property type="entry name" value="CoA-dependent acyltransferases"/>
    <property type="match status" value="1"/>
</dbReference>
<evidence type="ECO:0000313" key="4">
    <source>
        <dbReference type="Proteomes" id="UP001479436"/>
    </source>
</evidence>